<dbReference type="AlphaFoldDB" id="A0A317T7J7"/>
<dbReference type="InterPro" id="IPR055399">
    <property type="entry name" value="CC_BshC"/>
</dbReference>
<evidence type="ECO:0000256" key="1">
    <source>
        <dbReference type="ARBA" id="ARBA00022598"/>
    </source>
</evidence>
<accession>A0A317T7J7</accession>
<keyword evidence="6" id="KW-1185">Reference proteome</keyword>
<proteinExistence type="inferred from homology"/>
<dbReference type="PIRSF" id="PIRSF012535">
    <property type="entry name" value="UCP012535"/>
    <property type="match status" value="1"/>
</dbReference>
<dbReference type="HAMAP" id="MF_01867">
    <property type="entry name" value="BshC"/>
    <property type="match status" value="1"/>
</dbReference>
<gene>
    <name evidence="2 5" type="primary">bshC</name>
    <name evidence="5" type="ORF">CR164_02515</name>
</gene>
<feature type="domain" description="Bacillithiol biosynthesis BshC N-terminal Rossmann-like" evidence="3">
    <location>
        <begin position="8"/>
        <end position="390"/>
    </location>
</feature>
<dbReference type="OrthoDB" id="9765151at2"/>
<evidence type="ECO:0000313" key="5">
    <source>
        <dbReference type="EMBL" id="PWW82644.1"/>
    </source>
</evidence>
<dbReference type="InterPro" id="IPR055398">
    <property type="entry name" value="Rossmann-like_BshC"/>
</dbReference>
<comment type="similarity">
    <text evidence="2">Belongs to the BshC family.</text>
</comment>
<sequence length="563" mass="65002">MNSFLIDYRDIQAPKKGFSKLFSDYTQEGELHETLTSRFFHFDYRKETDYYKHLNILLSRKYKRDELVELLVRQNRMFGTDEKHIASIERLGSSHCMLVITGQQPGLFTGNLYSVYKALTAVVVAERQKEMFPEYDFLPLFWIEGEDHDFDESATASLFEAGRLKHVTLDAWNRLPDQMLSRTIMGPGITEAVSSFISLLQDSEHKEKIATALQSFYTPESTLELAFGRTMAFLFRDYPLLFLSPSDSGFKKLAKDVFHRELETSPHTSHSVIEQSSLLENMGYQAQAKPRAVNLFYLNHHDQRTKIEQPSADSFTIVPEKYRYSKHQMLEICEDHPEQFSPNVILRPVVQDHALPVFAYIAGPGEISYLAQYRRAYEHFGLHMPFIIPRGSFTLIEPAISRIMDKVLQKTGRPNLSRKQIYHTAFHNLRILQKNAISGAENNDFDAVLDNVENNMLAELQALSPMLAKLDRNLEQVLSGSMRQVEKVMDGIRQKTHRSSRKKHDELVAQLEKAATALFPEDVPQERVVNIFYYINKYGWNILDSFATMLRAHATESHMILEL</sequence>
<dbReference type="NCBIfam" id="TIGR03998">
    <property type="entry name" value="thiol_BshC"/>
    <property type="match status" value="1"/>
</dbReference>
<dbReference type="InterPro" id="IPR011199">
    <property type="entry name" value="Bacillithiol_biosynth_BshC"/>
</dbReference>
<dbReference type="GO" id="GO:0016874">
    <property type="term" value="F:ligase activity"/>
    <property type="evidence" value="ECO:0007669"/>
    <property type="project" value="UniProtKB-UniRule"/>
</dbReference>
<dbReference type="Pfam" id="PF24850">
    <property type="entry name" value="CC_BshC"/>
    <property type="match status" value="1"/>
</dbReference>
<evidence type="ECO:0000313" key="6">
    <source>
        <dbReference type="Proteomes" id="UP000246278"/>
    </source>
</evidence>
<dbReference type="EC" id="6.-.-.-" evidence="2"/>
<evidence type="ECO:0000256" key="2">
    <source>
        <dbReference type="HAMAP-Rule" id="MF_01867"/>
    </source>
</evidence>
<dbReference type="Proteomes" id="UP000246278">
    <property type="component" value="Unassembled WGS sequence"/>
</dbReference>
<dbReference type="Pfam" id="PF10079">
    <property type="entry name" value="Rossmann-like_BshC"/>
    <property type="match status" value="1"/>
</dbReference>
<dbReference type="EMBL" id="PDNZ01000002">
    <property type="protein sequence ID" value="PWW82644.1"/>
    <property type="molecule type" value="Genomic_DNA"/>
</dbReference>
<feature type="domain" description="Bacillithiol biosynthesis BshC C-terminal coiled-coil" evidence="4">
    <location>
        <begin position="393"/>
        <end position="562"/>
    </location>
</feature>
<organism evidence="5 6">
    <name type="scientific">Prosthecochloris marina</name>
    <dbReference type="NCBI Taxonomy" id="2017681"/>
    <lineage>
        <taxon>Bacteria</taxon>
        <taxon>Pseudomonadati</taxon>
        <taxon>Chlorobiota</taxon>
        <taxon>Chlorobiia</taxon>
        <taxon>Chlorobiales</taxon>
        <taxon>Chlorobiaceae</taxon>
        <taxon>Prosthecochloris</taxon>
    </lineage>
</organism>
<evidence type="ECO:0000259" key="4">
    <source>
        <dbReference type="Pfam" id="PF24850"/>
    </source>
</evidence>
<dbReference type="RefSeq" id="WP_110022360.1">
    <property type="nucleotide sequence ID" value="NZ_PDNZ01000002.1"/>
</dbReference>
<evidence type="ECO:0000259" key="3">
    <source>
        <dbReference type="Pfam" id="PF10079"/>
    </source>
</evidence>
<name>A0A317T7J7_9CHLB</name>
<reference evidence="6" key="1">
    <citation type="submission" date="2017-10" db="EMBL/GenBank/DDBJ databases">
        <authorList>
            <person name="Gaisin V.A."/>
            <person name="Rysina M.S."/>
            <person name="Grouzdev D.S."/>
        </authorList>
    </citation>
    <scope>NUCLEOTIDE SEQUENCE [LARGE SCALE GENOMIC DNA]</scope>
    <source>
        <strain evidence="6">V1</strain>
    </source>
</reference>
<comment type="caution">
    <text evidence="5">The sequence shown here is derived from an EMBL/GenBank/DDBJ whole genome shotgun (WGS) entry which is preliminary data.</text>
</comment>
<keyword evidence="1 2" id="KW-0436">Ligase</keyword>
<protein>
    <recommendedName>
        <fullName evidence="2">Putative cysteine ligase BshC</fullName>
        <ecNumber evidence="2">6.-.-.-</ecNumber>
    </recommendedName>
</protein>